<comment type="caution">
    <text evidence="2">The sequence shown here is derived from an EMBL/GenBank/DDBJ whole genome shotgun (WGS) entry which is preliminary data.</text>
</comment>
<keyword evidence="3" id="KW-1185">Reference proteome</keyword>
<evidence type="ECO:0000256" key="1">
    <source>
        <dbReference type="SAM" id="MobiDB-lite"/>
    </source>
</evidence>
<reference evidence="2 3" key="1">
    <citation type="journal article" date="2023" name="Nucleic Acids Res.">
        <title>The hologenome of Daphnia magna reveals possible DNA methylation and microbiome-mediated evolution of the host genome.</title>
        <authorList>
            <person name="Chaturvedi A."/>
            <person name="Li X."/>
            <person name="Dhandapani V."/>
            <person name="Marshall H."/>
            <person name="Kissane S."/>
            <person name="Cuenca-Cambronero M."/>
            <person name="Asole G."/>
            <person name="Calvet F."/>
            <person name="Ruiz-Romero M."/>
            <person name="Marangio P."/>
            <person name="Guigo R."/>
            <person name="Rago D."/>
            <person name="Mirbahai L."/>
            <person name="Eastwood N."/>
            <person name="Colbourne J.K."/>
            <person name="Zhou J."/>
            <person name="Mallon E."/>
            <person name="Orsini L."/>
        </authorList>
    </citation>
    <scope>NUCLEOTIDE SEQUENCE [LARGE SCALE GENOMIC DNA]</scope>
    <source>
        <strain evidence="2">LRV0_1</strain>
    </source>
</reference>
<proteinExistence type="predicted"/>
<evidence type="ECO:0000313" key="2">
    <source>
        <dbReference type="EMBL" id="KAK4036601.1"/>
    </source>
</evidence>
<feature type="region of interest" description="Disordered" evidence="1">
    <location>
        <begin position="1"/>
        <end position="42"/>
    </location>
</feature>
<dbReference type="Proteomes" id="UP001234178">
    <property type="component" value="Unassembled WGS sequence"/>
</dbReference>
<organism evidence="2 3">
    <name type="scientific">Daphnia magna</name>
    <dbReference type="NCBI Taxonomy" id="35525"/>
    <lineage>
        <taxon>Eukaryota</taxon>
        <taxon>Metazoa</taxon>
        <taxon>Ecdysozoa</taxon>
        <taxon>Arthropoda</taxon>
        <taxon>Crustacea</taxon>
        <taxon>Branchiopoda</taxon>
        <taxon>Diplostraca</taxon>
        <taxon>Cladocera</taxon>
        <taxon>Anomopoda</taxon>
        <taxon>Daphniidae</taxon>
        <taxon>Daphnia</taxon>
    </lineage>
</organism>
<protein>
    <submittedName>
        <fullName evidence="2">Uncharacterized protein</fullName>
    </submittedName>
</protein>
<name>A0ABR0B4I8_9CRUS</name>
<sequence>MAFPPSLPPVANLIITTKEEEEEEEEEKNRKLQLKNKPNDSNETTIKISACHAEVVCYTGQMGSVNIISATFSFRHSPLPL</sequence>
<evidence type="ECO:0000313" key="3">
    <source>
        <dbReference type="Proteomes" id="UP001234178"/>
    </source>
</evidence>
<gene>
    <name evidence="2" type="ORF">OUZ56_028647</name>
</gene>
<accession>A0ABR0B4I8</accession>
<dbReference type="EMBL" id="JAOYFB010000040">
    <property type="protein sequence ID" value="KAK4036601.1"/>
    <property type="molecule type" value="Genomic_DNA"/>
</dbReference>